<keyword evidence="9" id="KW-1185">Reference proteome</keyword>
<comment type="similarity">
    <text evidence="2">Belongs to the methyl-accepting chemotaxis (MCP) protein family.</text>
</comment>
<dbReference type="PANTHER" id="PTHR32089">
    <property type="entry name" value="METHYL-ACCEPTING CHEMOTAXIS PROTEIN MCPB"/>
    <property type="match status" value="1"/>
</dbReference>
<gene>
    <name evidence="8" type="ORF">HJ583_000100</name>
</gene>
<dbReference type="InterPro" id="IPR004089">
    <property type="entry name" value="MCPsignal_dom"/>
</dbReference>
<feature type="coiled-coil region" evidence="4">
    <location>
        <begin position="80"/>
        <end position="107"/>
    </location>
</feature>
<feature type="domain" description="Methyl-accepting transducer" evidence="6">
    <location>
        <begin position="262"/>
        <end position="498"/>
    </location>
</feature>
<dbReference type="CDD" id="cd06225">
    <property type="entry name" value="HAMP"/>
    <property type="match status" value="1"/>
</dbReference>
<feature type="transmembrane region" description="Helical" evidence="5">
    <location>
        <begin position="183"/>
        <end position="203"/>
    </location>
</feature>
<keyword evidence="5" id="KW-0812">Transmembrane</keyword>
<reference evidence="8 9" key="1">
    <citation type="submission" date="2020-06" db="EMBL/GenBank/DDBJ databases">
        <title>Draft genome of Uliginosibacterium sp. IMCC34675.</title>
        <authorList>
            <person name="Song J."/>
        </authorList>
    </citation>
    <scope>NUCLEOTIDE SEQUENCE [LARGE SCALE GENOMIC DNA]</scope>
    <source>
        <strain evidence="8 9">IMCC34675</strain>
    </source>
</reference>
<dbReference type="PROSITE" id="PS50111">
    <property type="entry name" value="CHEMOTAXIS_TRANSDUC_2"/>
    <property type="match status" value="1"/>
</dbReference>
<dbReference type="InterPro" id="IPR003660">
    <property type="entry name" value="HAMP_dom"/>
</dbReference>
<evidence type="ECO:0000256" key="1">
    <source>
        <dbReference type="ARBA" id="ARBA00023224"/>
    </source>
</evidence>
<keyword evidence="5" id="KW-1133">Transmembrane helix</keyword>
<keyword evidence="1 3" id="KW-0807">Transducer</keyword>
<dbReference type="Proteomes" id="UP000778523">
    <property type="component" value="Unassembled WGS sequence"/>
</dbReference>
<keyword evidence="4" id="KW-0175">Coiled coil</keyword>
<name>A0ABX2IAS5_9RHOO</name>
<dbReference type="SMART" id="SM00283">
    <property type="entry name" value="MA"/>
    <property type="match status" value="1"/>
</dbReference>
<evidence type="ECO:0000313" key="8">
    <source>
        <dbReference type="EMBL" id="NSL53414.1"/>
    </source>
</evidence>
<dbReference type="InterPro" id="IPR024478">
    <property type="entry name" value="HlyB_4HB_MCP"/>
</dbReference>
<evidence type="ECO:0000259" key="6">
    <source>
        <dbReference type="PROSITE" id="PS50111"/>
    </source>
</evidence>
<evidence type="ECO:0000256" key="2">
    <source>
        <dbReference type="ARBA" id="ARBA00029447"/>
    </source>
</evidence>
<dbReference type="Pfam" id="PF00015">
    <property type="entry name" value="MCPsignal"/>
    <property type="match status" value="1"/>
</dbReference>
<proteinExistence type="inferred from homology"/>
<dbReference type="PANTHER" id="PTHR32089:SF112">
    <property type="entry name" value="LYSOZYME-LIKE PROTEIN-RELATED"/>
    <property type="match status" value="1"/>
</dbReference>
<dbReference type="SUPFAM" id="SSF58104">
    <property type="entry name" value="Methyl-accepting chemotaxis protein (MCP) signaling domain"/>
    <property type="match status" value="1"/>
</dbReference>
<evidence type="ECO:0000313" key="9">
    <source>
        <dbReference type="Proteomes" id="UP000778523"/>
    </source>
</evidence>
<organism evidence="8 9">
    <name type="scientific">Uliginosibacterium aquaticum</name>
    <dbReference type="NCBI Taxonomy" id="2731212"/>
    <lineage>
        <taxon>Bacteria</taxon>
        <taxon>Pseudomonadati</taxon>
        <taxon>Pseudomonadota</taxon>
        <taxon>Betaproteobacteria</taxon>
        <taxon>Rhodocyclales</taxon>
        <taxon>Zoogloeaceae</taxon>
        <taxon>Uliginosibacterium</taxon>
    </lineage>
</organism>
<dbReference type="RefSeq" id="WP_170019422.1">
    <property type="nucleotide sequence ID" value="NZ_JABCSC020000001.1"/>
</dbReference>
<dbReference type="CDD" id="cd11386">
    <property type="entry name" value="MCP_signal"/>
    <property type="match status" value="1"/>
</dbReference>
<evidence type="ECO:0000259" key="7">
    <source>
        <dbReference type="PROSITE" id="PS50885"/>
    </source>
</evidence>
<dbReference type="SMART" id="SM00304">
    <property type="entry name" value="HAMP"/>
    <property type="match status" value="1"/>
</dbReference>
<keyword evidence="5" id="KW-0472">Membrane</keyword>
<accession>A0ABX2IAS5</accession>
<feature type="domain" description="HAMP" evidence="7">
    <location>
        <begin position="204"/>
        <end position="257"/>
    </location>
</feature>
<evidence type="ECO:0000256" key="3">
    <source>
        <dbReference type="PROSITE-ProRule" id="PRU00284"/>
    </source>
</evidence>
<evidence type="ECO:0000256" key="5">
    <source>
        <dbReference type="SAM" id="Phobius"/>
    </source>
</evidence>
<comment type="caution">
    <text evidence="8">The sequence shown here is derived from an EMBL/GenBank/DDBJ whole genome shotgun (WGS) entry which is preliminary data.</text>
</comment>
<protein>
    <submittedName>
        <fullName evidence="8">Methyl-accepting chemotaxis protein</fullName>
    </submittedName>
</protein>
<dbReference type="Pfam" id="PF12729">
    <property type="entry name" value="4HB_MCP_1"/>
    <property type="match status" value="1"/>
</dbReference>
<dbReference type="Pfam" id="PF00672">
    <property type="entry name" value="HAMP"/>
    <property type="match status" value="1"/>
</dbReference>
<dbReference type="EMBL" id="JABCSC020000001">
    <property type="protein sequence ID" value="NSL53414.1"/>
    <property type="molecule type" value="Genomic_DNA"/>
</dbReference>
<dbReference type="PROSITE" id="PS50885">
    <property type="entry name" value="HAMP"/>
    <property type="match status" value="1"/>
</dbReference>
<sequence length="534" mass="56499">MSIARKLIILALCAASALILVGAAGLYAAREGSTTLEDINNRAIPGLNLLHNVRSEQQQIAIGLFRHTLSTEPAVKAQIEQDMEKRAERVKQDMAGYEALIQTAEGKERFRVTSGLVKEYLGLLAEFITKARASGSAPEMSGPMGAKRAQFSKLLDEHIEFNIESASREAQAAEAAASSDMQISLAIILVALAVIGGLSFSVIRSIKRSLDDIQQAMQKIEGNLDLSVRAQVNGQDEIATVSNALNRLLTKLNASFSSIAGHADKISTSSSQMSDTAGQVAHAAALQSDSASGMAAGIEEMTVSINHVSDRSTEARDLAQESGKLAHDGIRVIDETVSDINAISRSVSHVSSRIRELEAHGDQISSIVSVIKEVADQTNLLALNAAIEAARAGEQGRGFAVVADEVRKLAERTASSTTEISSMVSAIRSLSQEAATSMEEAVSMVEAGVERAGIASQAIHRISEGSNNSQSMVEEISSAIREQSAASNSIAVHVEKIAQMAEESSAAARSSASLANELDQFAQEMQGVVSAYKL</sequence>
<evidence type="ECO:0000256" key="4">
    <source>
        <dbReference type="SAM" id="Coils"/>
    </source>
</evidence>
<dbReference type="Gene3D" id="1.10.287.950">
    <property type="entry name" value="Methyl-accepting chemotaxis protein"/>
    <property type="match status" value="1"/>
</dbReference>